<feature type="region of interest" description="Disordered" evidence="2">
    <location>
        <begin position="358"/>
        <end position="377"/>
    </location>
</feature>
<proteinExistence type="predicted"/>
<sequence>MPSSRQVVQYNSFDSNNLEDTTLPCVFKDFTITSEEIFEIGSEGNQVIDNSDGEIERLQQENFDLKKNEKLLECYKGIAEEYDQEVSELSKKNQILEKKIKELEAQLQRKTRELTKNGQEIEQLKQEIEKVLLDVKNKNDIIGNLDSKLEDMKSEIQMIDKKNEELQQRLNLVESNSSRLRKESVVLVDSIEDLKSNYENQILEKDKELNDVIGQLYVYLSEREELFAEFSSLQNENESLKQKNFYISNEVSLEDELNKENVRKEIVRPQSTTKVEMRRINDNDDQESIWLYREAEDYQTGEDKKPKNTNYDIGVWNEDDDESSDDQKSTWLYEKVENNQDYRTSEDKNLENTDYDIEVWNKDDDESSNDQESTSESDYNVSYCFDYDEIVGRTYGQLVYNANIIRKKDSFSLAKVKLREREREKYESIWQKIDNIHDELDALGNYGNEEDYEECNKRLDKIVSEALKQRVMFTLPYKANISLVDRIIDTLQKLYFSYDTTRIYGFLDEKKILQIVSRGASLNRFSDEEHGDFVNIICSDRYALDQREKILLELKDLVYKSIVDVSVKTDDHDFELEMDNGHFCIKYPKDSVVEVARIFNNKKAKNLGLEIGMLQVGESIVRVENEEGVRNYTDISEGRIEMSFTTYFGKVSVYLSPSDRDNNKIEVKLANEESIARFSKLEDKSSLGGSCLLGGKNVSIGIEDGYFEINSDVSEELAKTMKQSDCTIEKSYVPSSFMKEAYCNQLVNERGI</sequence>
<evidence type="ECO:0000313" key="3">
    <source>
        <dbReference type="EMBL" id="XCA34474.1"/>
    </source>
</evidence>
<name>A0AAU7YKM2_9RICK</name>
<accession>A0AAU7YKM2</accession>
<feature type="compositionally biased region" description="Acidic residues" evidence="2">
    <location>
        <begin position="358"/>
        <end position="375"/>
    </location>
</feature>
<evidence type="ECO:0000256" key="2">
    <source>
        <dbReference type="SAM" id="MobiDB-lite"/>
    </source>
</evidence>
<feature type="region of interest" description="Disordered" evidence="2">
    <location>
        <begin position="299"/>
        <end position="328"/>
    </location>
</feature>
<gene>
    <name evidence="3" type="ORF">ABS861_03595</name>
</gene>
<evidence type="ECO:0000256" key="1">
    <source>
        <dbReference type="SAM" id="Coils"/>
    </source>
</evidence>
<dbReference type="AlphaFoldDB" id="A0AAU7YKM2"/>
<keyword evidence="1" id="KW-0175">Coiled coil</keyword>
<organism evidence="3">
    <name type="scientific">Wolbachia endosymbiont of Oeneis ivallda</name>
    <dbReference type="NCBI Taxonomy" id="3171168"/>
    <lineage>
        <taxon>Bacteria</taxon>
        <taxon>Pseudomonadati</taxon>
        <taxon>Pseudomonadota</taxon>
        <taxon>Alphaproteobacteria</taxon>
        <taxon>Rickettsiales</taxon>
        <taxon>Anaplasmataceae</taxon>
        <taxon>Wolbachieae</taxon>
        <taxon>Wolbachia</taxon>
    </lineage>
</organism>
<protein>
    <submittedName>
        <fullName evidence="3">Uncharacterized protein</fullName>
    </submittedName>
</protein>
<reference evidence="3" key="1">
    <citation type="submission" date="2024-06" db="EMBL/GenBank/DDBJ databases">
        <title>Genome assembly of the Oeneis chryxus ivallda.</title>
        <authorList>
            <person name="MacDonald Z."/>
            <person name="Shaffer H.B."/>
            <person name="Gillespie T."/>
            <person name="Marimuthu M.P.A."/>
            <person name="Nguyen O."/>
            <person name="Fairbairn C.W."/>
            <person name="Seligmann W.E."/>
            <person name="Escalona M."/>
            <person name="Miller C."/>
            <person name="Toffelmier E."/>
        </authorList>
    </citation>
    <scope>NUCLEOTIDE SEQUENCE</scope>
    <source>
        <strain evidence="3">CCGP_102_HBS-TG_Oc004</strain>
    </source>
</reference>
<feature type="coiled-coil region" evidence="1">
    <location>
        <begin position="48"/>
        <end position="243"/>
    </location>
</feature>
<dbReference type="EMBL" id="CP158587">
    <property type="protein sequence ID" value="XCA34474.1"/>
    <property type="molecule type" value="Genomic_DNA"/>
</dbReference>